<evidence type="ECO:0000313" key="3">
    <source>
        <dbReference type="Proteomes" id="UP000597877"/>
    </source>
</evidence>
<evidence type="ECO:0000256" key="1">
    <source>
        <dbReference type="SAM" id="Coils"/>
    </source>
</evidence>
<gene>
    <name evidence="2" type="ORF">H8S00_07750</name>
</gene>
<keyword evidence="1" id="KW-0175">Coiled coil</keyword>
<reference evidence="2 3" key="1">
    <citation type="submission" date="2020-08" db="EMBL/GenBank/DDBJ databases">
        <title>Genome public.</title>
        <authorList>
            <person name="Liu C."/>
            <person name="Sun Q."/>
        </authorList>
    </citation>
    <scope>NUCLEOTIDE SEQUENCE [LARGE SCALE GENOMIC DNA]</scope>
    <source>
        <strain evidence="2 3">BX4</strain>
    </source>
</reference>
<feature type="coiled-coil region" evidence="1">
    <location>
        <begin position="24"/>
        <end position="108"/>
    </location>
</feature>
<dbReference type="EMBL" id="JACOOZ010000004">
    <property type="protein sequence ID" value="MBC5667870.1"/>
    <property type="molecule type" value="Genomic_DNA"/>
</dbReference>
<keyword evidence="3" id="KW-1185">Reference proteome</keyword>
<sequence length="157" mass="18540">MLEEYLNSRKQMMLDRINEYSELLEHNKIEKEEAYNKIDELNSLIDEASEIFSSKARIDSEHKNNEVNKIKEKIELIECENNNLKIKMAKASKELVDIQNSINEFKSDYVSRETKYKRRRPTIKKEVMDKLKLCKDIVSVDSKRAAVELDEILKLLS</sequence>
<dbReference type="Proteomes" id="UP000597877">
    <property type="component" value="Unassembled WGS sequence"/>
</dbReference>
<organism evidence="2 3">
    <name type="scientific">Eubacterium segne</name>
    <dbReference type="NCBI Taxonomy" id="2763045"/>
    <lineage>
        <taxon>Bacteria</taxon>
        <taxon>Bacillati</taxon>
        <taxon>Bacillota</taxon>
        <taxon>Clostridia</taxon>
        <taxon>Eubacteriales</taxon>
        <taxon>Eubacteriaceae</taxon>
        <taxon>Eubacterium</taxon>
    </lineage>
</organism>
<protein>
    <submittedName>
        <fullName evidence="2">Uncharacterized protein</fullName>
    </submittedName>
</protein>
<name>A0ABR7F4Z7_9FIRM</name>
<comment type="caution">
    <text evidence="2">The sequence shown here is derived from an EMBL/GenBank/DDBJ whole genome shotgun (WGS) entry which is preliminary data.</text>
</comment>
<proteinExistence type="predicted"/>
<evidence type="ECO:0000313" key="2">
    <source>
        <dbReference type="EMBL" id="MBC5667870.1"/>
    </source>
</evidence>
<accession>A0ABR7F4Z7</accession>
<dbReference type="RefSeq" id="WP_118590178.1">
    <property type="nucleotide sequence ID" value="NZ_JACOOZ010000004.1"/>
</dbReference>